<dbReference type="AlphaFoldDB" id="A0A917ZWV7"/>
<dbReference type="Proteomes" id="UP000641932">
    <property type="component" value="Unassembled WGS sequence"/>
</dbReference>
<dbReference type="EMBL" id="BMMS01000036">
    <property type="protein sequence ID" value="GGO98066.1"/>
    <property type="molecule type" value="Genomic_DNA"/>
</dbReference>
<comment type="caution">
    <text evidence="1">The sequence shown here is derived from an EMBL/GenBank/DDBJ whole genome shotgun (WGS) entry which is preliminary data.</text>
</comment>
<evidence type="ECO:0000313" key="2">
    <source>
        <dbReference type="Proteomes" id="UP000641932"/>
    </source>
</evidence>
<gene>
    <name evidence="1" type="ORF">GCM10012280_61330</name>
</gene>
<protein>
    <submittedName>
        <fullName evidence="1">Uncharacterized protein</fullName>
    </submittedName>
</protein>
<proteinExistence type="predicted"/>
<accession>A0A917ZWV7</accession>
<reference evidence="1" key="1">
    <citation type="journal article" date="2014" name="Int. J. Syst. Evol. Microbiol.">
        <title>Complete genome sequence of Corynebacterium casei LMG S-19264T (=DSM 44701T), isolated from a smear-ripened cheese.</title>
        <authorList>
            <consortium name="US DOE Joint Genome Institute (JGI-PGF)"/>
            <person name="Walter F."/>
            <person name="Albersmeier A."/>
            <person name="Kalinowski J."/>
            <person name="Ruckert C."/>
        </authorList>
    </citation>
    <scope>NUCLEOTIDE SEQUENCE</scope>
    <source>
        <strain evidence="1">CGMCC 4.7201</strain>
    </source>
</reference>
<name>A0A917ZWV7_9ACTN</name>
<dbReference type="RefSeq" id="WP_189135096.1">
    <property type="nucleotide sequence ID" value="NZ_BMMS01000036.1"/>
</dbReference>
<keyword evidence="2" id="KW-1185">Reference proteome</keyword>
<reference evidence="1" key="2">
    <citation type="submission" date="2020-09" db="EMBL/GenBank/DDBJ databases">
        <authorList>
            <person name="Sun Q."/>
            <person name="Zhou Y."/>
        </authorList>
    </citation>
    <scope>NUCLEOTIDE SEQUENCE</scope>
    <source>
        <strain evidence="1">CGMCC 4.7201</strain>
    </source>
</reference>
<evidence type="ECO:0000313" key="1">
    <source>
        <dbReference type="EMBL" id="GGO98066.1"/>
    </source>
</evidence>
<organism evidence="1 2">
    <name type="scientific">Wenjunlia tyrosinilytica</name>
    <dbReference type="NCBI Taxonomy" id="1544741"/>
    <lineage>
        <taxon>Bacteria</taxon>
        <taxon>Bacillati</taxon>
        <taxon>Actinomycetota</taxon>
        <taxon>Actinomycetes</taxon>
        <taxon>Kitasatosporales</taxon>
        <taxon>Streptomycetaceae</taxon>
        <taxon>Wenjunlia</taxon>
    </lineage>
</organism>
<sequence>MTHRARLLGGLLLSFVLLGFVFNIIAAKNKPTAKQQPQVAQTHAAERPMEPLYVPRPISLIYGRSLSAQSSAEQVAQAFVISYYSFDTSEQDAKEFFGGLPRVAPEGSKDLKEQLEQEWQAYGGQKVQSTVPDAESVEGETLSDTQAQTVVSISLTQRLTYKGKDKTDDVGRQLEVTLVGTPKGGWLVRALKVR</sequence>